<comment type="cofactor">
    <cofactor evidence="3">
        <name>Zn(2+)</name>
        <dbReference type="ChEBI" id="CHEBI:29105"/>
    </cofactor>
    <text evidence="3">Binds 1 zinc ion per subunit.</text>
</comment>
<feature type="binding site" evidence="3">
    <location>
        <position position="273"/>
    </location>
    <ligand>
        <name>glycerol</name>
        <dbReference type="ChEBI" id="CHEBI:17754"/>
    </ligand>
</feature>
<protein>
    <submittedName>
        <fullName evidence="6">Glycerol dehydrogenase</fullName>
    </submittedName>
</protein>
<keyword evidence="4" id="KW-0520">NAD</keyword>
<dbReference type="PIRSF" id="PIRSF000112">
    <property type="entry name" value="Glycerol_dehydrogenase"/>
    <property type="match status" value="1"/>
</dbReference>
<sequence length="363" mass="39264">MRTVDMSDYTVGEDAFDAIPATLEKFGAKKIVLVGGKRALAAAAPGIKAAVEGTGIEVTDAIVYGIECTQDNIDRLVAAPAFRAADVVFAIGGGKAIDTVKTASSELGKIVFSVPTICSNCSAATAIAVVYNNDGSMSHYAYPPCPVHIFINPRIIAEAPDEYFWAGIGDALSKQPEVEYATSKDELDVTAELGLSLARTCSEPLFRWGEQGLDDVRANRSSEAVERIALDIVINTGYVSNLTNQPDFYYNSCIAHAFYNGSTGIVREGHFLHGQVVSFGVLVLFAYAGDEESLRRYAEFNKKLGLPVTLAEINLNEADLDDLRRYAEHSNEWKQQKPEPVDPERFIAAIKAADALGRELLEA</sequence>
<feature type="binding site" evidence="4">
    <location>
        <position position="131"/>
    </location>
    <ligand>
        <name>NAD(+)</name>
        <dbReference type="ChEBI" id="CHEBI:57540"/>
    </ligand>
</feature>
<evidence type="ECO:0000256" key="4">
    <source>
        <dbReference type="PIRSR" id="PIRSR000112-3"/>
    </source>
</evidence>
<dbReference type="Gene3D" id="3.40.50.1970">
    <property type="match status" value="1"/>
</dbReference>
<gene>
    <name evidence="6" type="ORF">B5G02_00285</name>
</gene>
<feature type="binding site" evidence="3">
    <location>
        <position position="256"/>
    </location>
    <ligand>
        <name>glycerol</name>
        <dbReference type="ChEBI" id="CHEBI:17754"/>
    </ligand>
</feature>
<feature type="binding site" evidence="4">
    <location>
        <begin position="94"/>
        <end position="98"/>
    </location>
    <ligand>
        <name>NAD(+)</name>
        <dbReference type="ChEBI" id="CHEBI:57540"/>
    </ligand>
</feature>
<dbReference type="Pfam" id="PF00465">
    <property type="entry name" value="Fe-ADH"/>
    <property type="match status" value="1"/>
</dbReference>
<evidence type="ECO:0000256" key="3">
    <source>
        <dbReference type="PIRSR" id="PIRSR000112-1"/>
    </source>
</evidence>
<name>A0A1Y3Y384_9ACTN</name>
<dbReference type="Gene3D" id="1.20.1090.10">
    <property type="entry name" value="Dehydroquinate synthase-like - alpha domain"/>
    <property type="match status" value="1"/>
</dbReference>
<dbReference type="EMBL" id="NFIE01000001">
    <property type="protein sequence ID" value="OUN89829.1"/>
    <property type="molecule type" value="Genomic_DNA"/>
</dbReference>
<dbReference type="OrthoDB" id="323926at2"/>
<keyword evidence="3" id="KW-0862">Zinc</keyword>
<dbReference type="GO" id="GO:0016614">
    <property type="term" value="F:oxidoreductase activity, acting on CH-OH group of donors"/>
    <property type="evidence" value="ECO:0007669"/>
    <property type="project" value="InterPro"/>
</dbReference>
<keyword evidence="7" id="KW-1185">Reference proteome</keyword>
<organism evidence="6 7">
    <name type="scientific">[Collinsella] massiliensis</name>
    <dbReference type="NCBI Taxonomy" id="1232426"/>
    <lineage>
        <taxon>Bacteria</taxon>
        <taxon>Bacillati</taxon>
        <taxon>Actinomycetota</taxon>
        <taxon>Coriobacteriia</taxon>
        <taxon>Coriobacteriales</taxon>
        <taxon>Coriobacteriaceae</taxon>
        <taxon>Enorma</taxon>
    </lineage>
</organism>
<accession>A0A1Y3Y384</accession>
<feature type="domain" description="Alcohol dehydrogenase iron-type/glycerol dehydrogenase GldA" evidence="5">
    <location>
        <begin position="8"/>
        <end position="147"/>
    </location>
</feature>
<dbReference type="AlphaFoldDB" id="A0A1Y3Y384"/>
<dbReference type="InterPro" id="IPR001670">
    <property type="entry name" value="ADH_Fe/GldA"/>
</dbReference>
<reference evidence="7" key="1">
    <citation type="submission" date="2017-04" db="EMBL/GenBank/DDBJ databases">
        <title>Function of individual gut microbiota members based on whole genome sequencing of pure cultures obtained from chicken caecum.</title>
        <authorList>
            <person name="Medvecky M."/>
            <person name="Cejkova D."/>
            <person name="Polansky O."/>
            <person name="Karasova D."/>
            <person name="Kubasova T."/>
            <person name="Cizek A."/>
            <person name="Rychlik I."/>
        </authorList>
    </citation>
    <scope>NUCLEOTIDE SEQUENCE [LARGE SCALE GENOMIC DNA]</scope>
    <source>
        <strain evidence="7">An5</strain>
    </source>
</reference>
<evidence type="ECO:0000313" key="6">
    <source>
        <dbReference type="EMBL" id="OUN89829.1"/>
    </source>
</evidence>
<comment type="caution">
    <text evidence="6">The sequence shown here is derived from an EMBL/GenBank/DDBJ whole genome shotgun (WGS) entry which is preliminary data.</text>
</comment>
<evidence type="ECO:0000259" key="5">
    <source>
        <dbReference type="Pfam" id="PF00465"/>
    </source>
</evidence>
<keyword evidence="1 3" id="KW-0479">Metal-binding</keyword>
<evidence type="ECO:0000313" key="7">
    <source>
        <dbReference type="Proteomes" id="UP000195781"/>
    </source>
</evidence>
<proteinExistence type="predicted"/>
<dbReference type="RefSeq" id="WP_094334716.1">
    <property type="nucleotide sequence ID" value="NZ_NFIE01000001.1"/>
</dbReference>
<evidence type="ECO:0000256" key="2">
    <source>
        <dbReference type="ARBA" id="ARBA00023002"/>
    </source>
</evidence>
<dbReference type="InterPro" id="IPR016205">
    <property type="entry name" value="Glycerol_DH"/>
</dbReference>
<evidence type="ECO:0000256" key="1">
    <source>
        <dbReference type="ARBA" id="ARBA00022723"/>
    </source>
</evidence>
<dbReference type="CDD" id="cd08171">
    <property type="entry name" value="GlyDH-like"/>
    <property type="match status" value="1"/>
</dbReference>
<dbReference type="SUPFAM" id="SSF56796">
    <property type="entry name" value="Dehydroquinate synthase-like"/>
    <property type="match status" value="1"/>
</dbReference>
<feature type="binding site" evidence="3">
    <location>
        <position position="170"/>
    </location>
    <ligand>
        <name>glycerol</name>
        <dbReference type="ChEBI" id="CHEBI:17754"/>
    </ligand>
</feature>
<feature type="binding site" evidence="4">
    <location>
        <begin position="116"/>
        <end position="119"/>
    </location>
    <ligand>
        <name>NAD(+)</name>
        <dbReference type="ChEBI" id="CHEBI:57540"/>
    </ligand>
</feature>
<dbReference type="PANTHER" id="PTHR43616:SF3">
    <property type="entry name" value="HYDROXYCARBOXYLATE DEHYDROGENASE A"/>
    <property type="match status" value="1"/>
</dbReference>
<dbReference type="GO" id="GO:0046872">
    <property type="term" value="F:metal ion binding"/>
    <property type="evidence" value="ECO:0007669"/>
    <property type="project" value="UniProtKB-KW"/>
</dbReference>
<keyword evidence="2" id="KW-0560">Oxidoreductase</keyword>
<dbReference type="Proteomes" id="UP000195781">
    <property type="component" value="Unassembled WGS sequence"/>
</dbReference>
<feature type="binding site" evidence="4">
    <location>
        <position position="125"/>
    </location>
    <ligand>
        <name>NAD(+)</name>
        <dbReference type="ChEBI" id="CHEBI:57540"/>
    </ligand>
</feature>
<dbReference type="PANTHER" id="PTHR43616">
    <property type="entry name" value="GLYCEROL DEHYDROGENASE"/>
    <property type="match status" value="1"/>
</dbReference>